<reference evidence="1" key="2">
    <citation type="submission" date="2020-02" db="EMBL/GenBank/DDBJ databases">
        <authorList>
            <consortium name="NCBI Pathogen Detection Project"/>
        </authorList>
    </citation>
    <scope>NUCLEOTIDE SEQUENCE</scope>
    <source>
        <strain evidence="1">MA.CCC_P4</strain>
    </source>
</reference>
<dbReference type="EMBL" id="DAAUQJ010000006">
    <property type="protein sequence ID" value="HAF2412740.1"/>
    <property type="molecule type" value="Genomic_DNA"/>
</dbReference>
<organism evidence="1">
    <name type="scientific">Salmonella enterica</name>
    <name type="common">Salmonella choleraesuis</name>
    <dbReference type="NCBI Taxonomy" id="28901"/>
    <lineage>
        <taxon>Bacteria</taxon>
        <taxon>Pseudomonadati</taxon>
        <taxon>Pseudomonadota</taxon>
        <taxon>Gammaproteobacteria</taxon>
        <taxon>Enterobacterales</taxon>
        <taxon>Enterobacteriaceae</taxon>
        <taxon>Salmonella</taxon>
    </lineage>
</organism>
<reference evidence="1" key="1">
    <citation type="journal article" date="2018" name="Genome Biol.">
        <title>SKESA: strategic k-mer extension for scrupulous assemblies.</title>
        <authorList>
            <person name="Souvorov A."/>
            <person name="Agarwala R."/>
            <person name="Lipman D.J."/>
        </authorList>
    </citation>
    <scope>NUCLEOTIDE SEQUENCE</scope>
    <source>
        <strain evidence="1">MA.CCC_P4</strain>
    </source>
</reference>
<evidence type="ECO:0000313" key="1">
    <source>
        <dbReference type="EMBL" id="HAF2412740.1"/>
    </source>
</evidence>
<sequence length="113" mass="12623">MSAITSSTSSQPNGHTGIAFNETAWRVVCEKVAVQAINDCGLSHDYYVECFSSEIDRHADRLPENQRVQALKIARDWDYETPAERQEIQDWNAEHGYCTHGIELGCCPVCCGS</sequence>
<name>A0A744CDY2_SALER</name>
<evidence type="ECO:0008006" key="2">
    <source>
        <dbReference type="Google" id="ProtNLM"/>
    </source>
</evidence>
<accession>A0A744CDY2</accession>
<comment type="caution">
    <text evidence="1">The sequence shown here is derived from an EMBL/GenBank/DDBJ whole genome shotgun (WGS) entry which is preliminary data.</text>
</comment>
<dbReference type="AlphaFoldDB" id="A0A744CDY2"/>
<proteinExistence type="predicted"/>
<gene>
    <name evidence="1" type="ORF">G8N70_003069</name>
</gene>
<protein>
    <recommendedName>
        <fullName evidence="2">Plasmid-related protein</fullName>
    </recommendedName>
</protein>